<reference evidence="2 3" key="1">
    <citation type="submission" date="2021-08" db="EMBL/GenBank/DDBJ databases">
        <title>Streptomyces sp. PTM05 isolated from lichen.</title>
        <authorList>
            <person name="Somphong A."/>
            <person name="Phongsopitanun W."/>
            <person name="Tanasupawat S."/>
        </authorList>
    </citation>
    <scope>NUCLEOTIDE SEQUENCE [LARGE SCALE GENOMIC DNA]</scope>
    <source>
        <strain evidence="2 3">Ptm05</strain>
    </source>
</reference>
<dbReference type="Proteomes" id="UP001198565">
    <property type="component" value="Unassembled WGS sequence"/>
</dbReference>
<protein>
    <submittedName>
        <fullName evidence="2">Amidase</fullName>
    </submittedName>
</protein>
<dbReference type="InterPro" id="IPR023631">
    <property type="entry name" value="Amidase_dom"/>
</dbReference>
<feature type="domain" description="Amidase" evidence="1">
    <location>
        <begin position="30"/>
        <end position="422"/>
    </location>
</feature>
<keyword evidence="3" id="KW-1185">Reference proteome</keyword>
<evidence type="ECO:0000313" key="3">
    <source>
        <dbReference type="Proteomes" id="UP001198565"/>
    </source>
</evidence>
<dbReference type="SUPFAM" id="SSF75304">
    <property type="entry name" value="Amidase signature (AS) enzymes"/>
    <property type="match status" value="1"/>
</dbReference>
<evidence type="ECO:0000313" key="2">
    <source>
        <dbReference type="EMBL" id="MBY8888268.1"/>
    </source>
</evidence>
<dbReference type="PANTHER" id="PTHR11895">
    <property type="entry name" value="TRANSAMIDASE"/>
    <property type="match status" value="1"/>
</dbReference>
<comment type="caution">
    <text evidence="2">The sequence shown here is derived from an EMBL/GenBank/DDBJ whole genome shotgun (WGS) entry which is preliminary data.</text>
</comment>
<dbReference type="Pfam" id="PF01425">
    <property type="entry name" value="Amidase"/>
    <property type="match status" value="1"/>
</dbReference>
<accession>A0ABS7QYI0</accession>
<dbReference type="InterPro" id="IPR036928">
    <property type="entry name" value="AS_sf"/>
</dbReference>
<dbReference type="RefSeq" id="WP_222981001.1">
    <property type="nucleotide sequence ID" value="NZ_JAINVZ010000023.1"/>
</dbReference>
<dbReference type="PANTHER" id="PTHR11895:SF67">
    <property type="entry name" value="AMIDASE DOMAIN-CONTAINING PROTEIN"/>
    <property type="match status" value="1"/>
</dbReference>
<dbReference type="Gene3D" id="3.90.1300.10">
    <property type="entry name" value="Amidase signature (AS) domain"/>
    <property type="match status" value="1"/>
</dbReference>
<dbReference type="EMBL" id="JAINVZ010000023">
    <property type="protein sequence ID" value="MBY8888268.1"/>
    <property type="molecule type" value="Genomic_DNA"/>
</dbReference>
<name>A0ABS7QYI0_9ACTN</name>
<evidence type="ECO:0000259" key="1">
    <source>
        <dbReference type="Pfam" id="PF01425"/>
    </source>
</evidence>
<dbReference type="InterPro" id="IPR000120">
    <property type="entry name" value="Amidase"/>
</dbReference>
<sequence length="433" mass="45777">MDDLVRSRPLLEETRALRAGGEAVLASAARTCDRIDAVDPLIEAFVPEPGRRERVTARARELAERWPDPAERPALYGVTVGVKDVAHVDGLPTHGGSALPATELTGRQAEVVDRLLAAGAVVAGKTVTAEFAIAAPGPTRNPHHPEYAPGGSSSGSAAAVAAGMVPLAIGTQTVGSTIRPAAYCGVVGYRPGHDRAMTDGMIANAPTLDTVGFFAARVADVAYAAGALYDDWRPTDGDGPAPVLGVPAGAYLRRTEPVALDAFGAQVKALREAGLTVREVPLLDDFDEIRAQLFTVNRYETAQVHAEWFERHGGLYREQSARAVREGRAVEPERYEAALRWRTAFRERLESVMADEGVGMWITPSATGPAPHGLERTGDPAMCVPWSLAGMPAVNVPAGRTAEGLPLGVQCVAGVGSDEHLLTWAQPVESALR</sequence>
<proteinExistence type="predicted"/>
<organism evidence="2 3">
    <name type="scientific">Streptantibioticus parmotrematis</name>
    <dbReference type="NCBI Taxonomy" id="2873249"/>
    <lineage>
        <taxon>Bacteria</taxon>
        <taxon>Bacillati</taxon>
        <taxon>Actinomycetota</taxon>
        <taxon>Actinomycetes</taxon>
        <taxon>Kitasatosporales</taxon>
        <taxon>Streptomycetaceae</taxon>
        <taxon>Streptantibioticus</taxon>
    </lineage>
</organism>
<gene>
    <name evidence="2" type="ORF">K7472_26015</name>
</gene>